<evidence type="ECO:0000256" key="11">
    <source>
        <dbReference type="PROSITE-ProRule" id="PRU00560"/>
    </source>
</evidence>
<evidence type="ECO:0000256" key="3">
    <source>
        <dbReference type="ARBA" id="ARBA00022801"/>
    </source>
</evidence>
<feature type="compositionally biased region" description="Basic and acidic residues" evidence="12">
    <location>
        <begin position="626"/>
        <end position="644"/>
    </location>
</feature>
<dbReference type="EMBL" id="JBBXJM010000002">
    <property type="protein sequence ID" value="KAL1411641.1"/>
    <property type="molecule type" value="Genomic_DNA"/>
</dbReference>
<feature type="domain" description="UvrD-like helicase ATP-binding" evidence="13">
    <location>
        <begin position="24"/>
        <end position="324"/>
    </location>
</feature>
<proteinExistence type="inferred from homology"/>
<dbReference type="RefSeq" id="XP_069211585.1">
    <property type="nucleotide sequence ID" value="XM_069351199.1"/>
</dbReference>
<dbReference type="EC" id="5.6.2.4" evidence="9"/>
<dbReference type="Pfam" id="PF13361">
    <property type="entry name" value="UvrD_C"/>
    <property type="match status" value="1"/>
</dbReference>
<protein>
    <recommendedName>
        <fullName evidence="9">DNA 3'-5' helicase</fullName>
        <ecNumber evidence="9">5.6.2.4</ecNumber>
    </recommendedName>
</protein>
<keyword evidence="6" id="KW-0238">DNA-binding</keyword>
<dbReference type="Pfam" id="PF00580">
    <property type="entry name" value="UvrD-helicase"/>
    <property type="match status" value="1"/>
</dbReference>
<dbReference type="Gene3D" id="1.10.486.10">
    <property type="entry name" value="PCRA, domain 4"/>
    <property type="match status" value="1"/>
</dbReference>
<feature type="compositionally biased region" description="Low complexity" evidence="12">
    <location>
        <begin position="950"/>
        <end position="972"/>
    </location>
</feature>
<sequence>MPGPSTGKSPQPDADIAKYPYLASLNPAQLRAVTAPPDVPLQILAGPGSGKTRVLTSRVAHLVKCHGYQPHQITAVTFTNKAASEMRKRLQALLGEKDAATLVLGTFHATCARYLRRHGKRIGLDNNFAIADADDCKKMMARLLKERAPELAKMHINLKEGVVLNEISKAKVKEETPGMMAVRARREAEKNAGADSVGLKDLAKASTTLEIIAELYEEYETSLRAANALDFDDLLVFGLRLFREESWILEPCLHILVDEFQDTNTTQYELMKCFAYANGGVSVVGDPDQSIYGWRSAEIENLNRMRRDFDGVEAINLEENYRSTGAILDASHSIVSQGAFSTGAELTHADPNRIPKDLYTSHPKSTPVTLKQFATPVIEASYISTEIKRLVAYSGGMLKYDDFAILLRYNALSRVIESSLQKDAVPSRVIGGHKFFERMEIKDLLAYLQLADNPNFTPAFLRVVNVPRRAIGDKSVAEIVDAAKRDKVSPMELSERIIDGDKLPQGIKPAVKKNLATFVGIVRKLRRAASQGTAVDDLIRLVLEKTRYEEYLRTSHQDFDQRWENVVELINYSVTVAQEQGRLQALNPDDTVNDFTSASAVASEPPARKPKPAVHPMFRHNPAESLRSRSASEDSKADRKPKVKVEDDVVEILSSDDEFEEVDIDEAEATAQGVADSEGDSPNPLRFFLQSSMLSTDTGSDGDGVDTPKVTISTVHAAKGLEWPVVFIPAVEDGTFPSYRCVEEHEIAEERRLLYVAMTRAQLVLSLSHTMARMTGGEEKDRNISDFVARSLRTNPTMFSSSLPEINAPIRQQMAEMLGRPAPDETSTQELIMKHVRAAPPLSTWDTPELRGRGNRFARREGPSGAARASDYWKSEHDDYAMPGQKGYSSKSHGPSDSRPGFMYLSSARSLGPQAPGVVKPPPQKIQSSNRDLPGALPFTFMTDTSSRPAASLTSFTSGSSSSLAAMKSLGLPANPTPTPQASRPQPSVASFQSASSASLTALKTLGVPEPPKVPDGSKVPLARGVKRLGMGRPAPWGSKKPKP</sequence>
<dbReference type="InterPro" id="IPR027417">
    <property type="entry name" value="P-loop_NTPase"/>
</dbReference>
<feature type="region of interest" description="Disordered" evidence="12">
    <location>
        <begin position="599"/>
        <end position="644"/>
    </location>
</feature>
<dbReference type="InterPro" id="IPR014016">
    <property type="entry name" value="UvrD-like_ATP-bd"/>
</dbReference>
<comment type="catalytic activity">
    <reaction evidence="10">
        <text>ATP + H2O = ADP + phosphate + H(+)</text>
        <dbReference type="Rhea" id="RHEA:13065"/>
        <dbReference type="ChEBI" id="CHEBI:15377"/>
        <dbReference type="ChEBI" id="CHEBI:15378"/>
        <dbReference type="ChEBI" id="CHEBI:30616"/>
        <dbReference type="ChEBI" id="CHEBI:43474"/>
        <dbReference type="ChEBI" id="CHEBI:456216"/>
        <dbReference type="EC" id="5.6.2.4"/>
    </reaction>
</comment>
<keyword evidence="7" id="KW-0413">Isomerase</keyword>
<dbReference type="PANTHER" id="PTHR11070">
    <property type="entry name" value="UVRD / RECB / PCRA DNA HELICASE FAMILY MEMBER"/>
    <property type="match status" value="1"/>
</dbReference>
<evidence type="ECO:0000259" key="14">
    <source>
        <dbReference type="PROSITE" id="PS51217"/>
    </source>
</evidence>
<evidence type="ECO:0000256" key="7">
    <source>
        <dbReference type="ARBA" id="ARBA00023235"/>
    </source>
</evidence>
<name>A0ABR3QA96_9TREE</name>
<evidence type="ECO:0000256" key="4">
    <source>
        <dbReference type="ARBA" id="ARBA00022806"/>
    </source>
</evidence>
<dbReference type="PROSITE" id="PS51198">
    <property type="entry name" value="UVRD_HELICASE_ATP_BIND"/>
    <property type="match status" value="1"/>
</dbReference>
<gene>
    <name evidence="15" type="primary">srs2</name>
    <name evidence="15" type="ORF">Q8F55_002605</name>
</gene>
<keyword evidence="16" id="KW-1185">Reference proteome</keyword>
<evidence type="ECO:0000256" key="2">
    <source>
        <dbReference type="ARBA" id="ARBA00022741"/>
    </source>
</evidence>
<keyword evidence="3 11" id="KW-0378">Hydrolase</keyword>
<dbReference type="InterPro" id="IPR014017">
    <property type="entry name" value="DNA_helicase_UvrD-like_C"/>
</dbReference>
<evidence type="ECO:0000256" key="5">
    <source>
        <dbReference type="ARBA" id="ARBA00022840"/>
    </source>
</evidence>
<feature type="compositionally biased region" description="Basic and acidic residues" evidence="12">
    <location>
        <begin position="848"/>
        <end position="862"/>
    </location>
</feature>
<evidence type="ECO:0000256" key="8">
    <source>
        <dbReference type="ARBA" id="ARBA00034617"/>
    </source>
</evidence>
<keyword evidence="2 11" id="KW-0547">Nucleotide-binding</keyword>
<dbReference type="GeneID" id="95983648"/>
<dbReference type="CDD" id="cd17932">
    <property type="entry name" value="DEXQc_UvrD"/>
    <property type="match status" value="1"/>
</dbReference>
<evidence type="ECO:0000259" key="13">
    <source>
        <dbReference type="PROSITE" id="PS51198"/>
    </source>
</evidence>
<comment type="similarity">
    <text evidence="1">Belongs to the helicase family. UvrD subfamily.</text>
</comment>
<evidence type="ECO:0000313" key="16">
    <source>
        <dbReference type="Proteomes" id="UP001565368"/>
    </source>
</evidence>
<dbReference type="SUPFAM" id="SSF52540">
    <property type="entry name" value="P-loop containing nucleoside triphosphate hydrolases"/>
    <property type="match status" value="1"/>
</dbReference>
<feature type="binding site" evidence="11">
    <location>
        <begin position="45"/>
        <end position="52"/>
    </location>
    <ligand>
        <name>ATP</name>
        <dbReference type="ChEBI" id="CHEBI:30616"/>
    </ligand>
</feature>
<accession>A0ABR3QA96</accession>
<dbReference type="Gene3D" id="1.10.10.160">
    <property type="match status" value="1"/>
</dbReference>
<evidence type="ECO:0000256" key="10">
    <source>
        <dbReference type="ARBA" id="ARBA00048988"/>
    </source>
</evidence>
<feature type="region of interest" description="Disordered" evidence="12">
    <location>
        <begin position="842"/>
        <end position="1044"/>
    </location>
</feature>
<evidence type="ECO:0000256" key="9">
    <source>
        <dbReference type="ARBA" id="ARBA00034808"/>
    </source>
</evidence>
<comment type="caution">
    <text evidence="15">The sequence shown here is derived from an EMBL/GenBank/DDBJ whole genome shotgun (WGS) entry which is preliminary data.</text>
</comment>
<keyword evidence="5 11" id="KW-0067">ATP-binding</keyword>
<feature type="domain" description="UvrD-like helicase C-terminal" evidence="14">
    <location>
        <begin position="337"/>
        <end position="720"/>
    </location>
</feature>
<dbReference type="PANTHER" id="PTHR11070:SF2">
    <property type="entry name" value="ATP-DEPENDENT DNA HELICASE SRS2"/>
    <property type="match status" value="1"/>
</dbReference>
<organism evidence="15 16">
    <name type="scientific">Vanrija albida</name>
    <dbReference type="NCBI Taxonomy" id="181172"/>
    <lineage>
        <taxon>Eukaryota</taxon>
        <taxon>Fungi</taxon>
        <taxon>Dikarya</taxon>
        <taxon>Basidiomycota</taxon>
        <taxon>Agaricomycotina</taxon>
        <taxon>Tremellomycetes</taxon>
        <taxon>Trichosporonales</taxon>
        <taxon>Trichosporonaceae</taxon>
        <taxon>Vanrija</taxon>
    </lineage>
</organism>
<dbReference type="Proteomes" id="UP001565368">
    <property type="component" value="Unassembled WGS sequence"/>
</dbReference>
<dbReference type="Gene3D" id="3.40.50.300">
    <property type="entry name" value="P-loop containing nucleotide triphosphate hydrolases"/>
    <property type="match status" value="3"/>
</dbReference>
<dbReference type="InterPro" id="IPR000212">
    <property type="entry name" value="DNA_helicase_UvrD/REP"/>
</dbReference>
<dbReference type="PROSITE" id="PS51217">
    <property type="entry name" value="UVRD_HELICASE_CTER"/>
    <property type="match status" value="1"/>
</dbReference>
<dbReference type="GO" id="GO:0016787">
    <property type="term" value="F:hydrolase activity"/>
    <property type="evidence" value="ECO:0007669"/>
    <property type="project" value="UniProtKB-KW"/>
</dbReference>
<evidence type="ECO:0000256" key="1">
    <source>
        <dbReference type="ARBA" id="ARBA00009922"/>
    </source>
</evidence>
<dbReference type="GO" id="GO:0003678">
    <property type="term" value="F:DNA helicase activity"/>
    <property type="evidence" value="ECO:0007669"/>
    <property type="project" value="UniProtKB-EC"/>
</dbReference>
<evidence type="ECO:0000256" key="12">
    <source>
        <dbReference type="SAM" id="MobiDB-lite"/>
    </source>
</evidence>
<evidence type="ECO:0000313" key="15">
    <source>
        <dbReference type="EMBL" id="KAL1411641.1"/>
    </source>
</evidence>
<evidence type="ECO:0000256" key="6">
    <source>
        <dbReference type="ARBA" id="ARBA00023125"/>
    </source>
</evidence>
<dbReference type="CDD" id="cd18807">
    <property type="entry name" value="SF1_C_UvrD"/>
    <property type="match status" value="1"/>
</dbReference>
<dbReference type="InterPro" id="IPR013986">
    <property type="entry name" value="DExx_box_DNA_helicase_dom_sf"/>
</dbReference>
<reference evidence="15 16" key="1">
    <citation type="submission" date="2023-08" db="EMBL/GenBank/DDBJ databases">
        <title>Annotated Genome Sequence of Vanrija albida AlHP1.</title>
        <authorList>
            <person name="Herzog R."/>
        </authorList>
    </citation>
    <scope>NUCLEOTIDE SEQUENCE [LARGE SCALE GENOMIC DNA]</scope>
    <source>
        <strain evidence="15 16">AlHP1</strain>
    </source>
</reference>
<feature type="compositionally biased region" description="Basic and acidic residues" evidence="12">
    <location>
        <begin position="871"/>
        <end position="880"/>
    </location>
</feature>
<keyword evidence="4 11" id="KW-0347">Helicase</keyword>
<feature type="compositionally biased region" description="Low complexity" evidence="12">
    <location>
        <begin position="988"/>
        <end position="1002"/>
    </location>
</feature>
<comment type="catalytic activity">
    <reaction evidence="8">
        <text>Couples ATP hydrolysis with the unwinding of duplex DNA by translocating in the 3'-5' direction.</text>
        <dbReference type="EC" id="5.6.2.4"/>
    </reaction>
</comment>